<proteinExistence type="inferred from homology"/>
<dbReference type="InterPro" id="IPR001380">
    <property type="entry name" value="Ribosomal_eL13"/>
</dbReference>
<evidence type="ECO:0008006" key="6">
    <source>
        <dbReference type="Google" id="ProtNLM"/>
    </source>
</evidence>
<dbReference type="PANTHER" id="PTHR11722:SF0">
    <property type="entry name" value="LARGE RIBOSOMAL SUBUNIT PROTEIN EL13"/>
    <property type="match status" value="1"/>
</dbReference>
<dbReference type="GO" id="GO:0006412">
    <property type="term" value="P:translation"/>
    <property type="evidence" value="ECO:0007669"/>
    <property type="project" value="InterPro"/>
</dbReference>
<keyword evidence="2" id="KW-0689">Ribosomal protein</keyword>
<dbReference type="GO" id="GO:0022625">
    <property type="term" value="C:cytosolic large ribosomal subunit"/>
    <property type="evidence" value="ECO:0007669"/>
    <property type="project" value="TreeGrafter"/>
</dbReference>
<dbReference type="GO" id="GO:0003723">
    <property type="term" value="F:RNA binding"/>
    <property type="evidence" value="ECO:0007669"/>
    <property type="project" value="TreeGrafter"/>
</dbReference>
<organism evidence="4 5">
    <name type="scientific">Rubus argutus</name>
    <name type="common">Southern blackberry</name>
    <dbReference type="NCBI Taxonomy" id="59490"/>
    <lineage>
        <taxon>Eukaryota</taxon>
        <taxon>Viridiplantae</taxon>
        <taxon>Streptophyta</taxon>
        <taxon>Embryophyta</taxon>
        <taxon>Tracheophyta</taxon>
        <taxon>Spermatophyta</taxon>
        <taxon>Magnoliopsida</taxon>
        <taxon>eudicotyledons</taxon>
        <taxon>Gunneridae</taxon>
        <taxon>Pentapetalae</taxon>
        <taxon>rosids</taxon>
        <taxon>fabids</taxon>
        <taxon>Rosales</taxon>
        <taxon>Rosaceae</taxon>
        <taxon>Rosoideae</taxon>
        <taxon>Rosoideae incertae sedis</taxon>
        <taxon>Rubus</taxon>
    </lineage>
</organism>
<evidence type="ECO:0000256" key="3">
    <source>
        <dbReference type="ARBA" id="ARBA00023274"/>
    </source>
</evidence>
<sequence length="139" mass="15794">MKVRAGRRFTLEELKAAGIPRKLAPTIGISVDHRRKNRSLEEFQANVLRLKIIKNKLLVFPRRARKFKAGDSSAEELADATQVQGGLPVVRDAPTVNLLKVTNYMMAFKAYEKIRVERMNERQAGEKMTNAAEAEKEEK</sequence>
<comment type="similarity">
    <text evidence="1">Belongs to the eukaryotic ribosomal protein eL13 family.</text>
</comment>
<name>A0AAW1WW73_RUBAR</name>
<gene>
    <name evidence="4" type="ORF">M0R45_025386</name>
</gene>
<keyword evidence="5" id="KW-1185">Reference proteome</keyword>
<evidence type="ECO:0000256" key="2">
    <source>
        <dbReference type="ARBA" id="ARBA00022980"/>
    </source>
</evidence>
<evidence type="ECO:0000313" key="4">
    <source>
        <dbReference type="EMBL" id="KAK9928240.1"/>
    </source>
</evidence>
<dbReference type="PANTHER" id="PTHR11722">
    <property type="entry name" value="60S RIBOSOMAL PROTEIN L13"/>
    <property type="match status" value="1"/>
</dbReference>
<comment type="caution">
    <text evidence="4">The sequence shown here is derived from an EMBL/GenBank/DDBJ whole genome shotgun (WGS) entry which is preliminary data.</text>
</comment>
<dbReference type="GO" id="GO:0003735">
    <property type="term" value="F:structural constituent of ribosome"/>
    <property type="evidence" value="ECO:0007669"/>
    <property type="project" value="InterPro"/>
</dbReference>
<evidence type="ECO:0000256" key="1">
    <source>
        <dbReference type="ARBA" id="ARBA00005640"/>
    </source>
</evidence>
<dbReference type="Proteomes" id="UP001457282">
    <property type="component" value="Unassembled WGS sequence"/>
</dbReference>
<dbReference type="Pfam" id="PF01294">
    <property type="entry name" value="Ribosomal_L13e"/>
    <property type="match status" value="1"/>
</dbReference>
<accession>A0AAW1WW73</accession>
<dbReference type="EMBL" id="JBEDUW010000005">
    <property type="protein sequence ID" value="KAK9928240.1"/>
    <property type="molecule type" value="Genomic_DNA"/>
</dbReference>
<evidence type="ECO:0000313" key="5">
    <source>
        <dbReference type="Proteomes" id="UP001457282"/>
    </source>
</evidence>
<protein>
    <recommendedName>
        <fullName evidence="6">60S ribosomal protein L13</fullName>
    </recommendedName>
</protein>
<reference evidence="4 5" key="1">
    <citation type="journal article" date="2023" name="G3 (Bethesda)">
        <title>A chromosome-length genome assembly and annotation of blackberry (Rubus argutus, cv. 'Hillquist').</title>
        <authorList>
            <person name="Bruna T."/>
            <person name="Aryal R."/>
            <person name="Dudchenko O."/>
            <person name="Sargent D.J."/>
            <person name="Mead D."/>
            <person name="Buti M."/>
            <person name="Cavallini A."/>
            <person name="Hytonen T."/>
            <person name="Andres J."/>
            <person name="Pham M."/>
            <person name="Weisz D."/>
            <person name="Mascagni F."/>
            <person name="Usai G."/>
            <person name="Natali L."/>
            <person name="Bassil N."/>
            <person name="Fernandez G.E."/>
            <person name="Lomsadze A."/>
            <person name="Armour M."/>
            <person name="Olukolu B."/>
            <person name="Poorten T."/>
            <person name="Britton C."/>
            <person name="Davik J."/>
            <person name="Ashrafi H."/>
            <person name="Aiden E.L."/>
            <person name="Borodovsky M."/>
            <person name="Worthington M."/>
        </authorList>
    </citation>
    <scope>NUCLEOTIDE SEQUENCE [LARGE SCALE GENOMIC DNA]</scope>
    <source>
        <strain evidence="4">PI 553951</strain>
    </source>
</reference>
<keyword evidence="3" id="KW-0687">Ribonucleoprotein</keyword>
<dbReference type="AlphaFoldDB" id="A0AAW1WW73"/>